<dbReference type="EMBL" id="LGSS01000014">
    <property type="protein sequence ID" value="KNF07587.1"/>
    <property type="molecule type" value="Genomic_DNA"/>
</dbReference>
<dbReference type="RefSeq" id="WP_157857734.1">
    <property type="nucleotide sequence ID" value="NZ_LGSS01000014.1"/>
</dbReference>
<name>A0A0L0W821_GOTPU</name>
<sequence length="57" mass="6608">MKKTINIVTNIENKEILEELIIEALIEVIKLRIDRLSEGVREEAYNILINEVKSILS</sequence>
<keyword evidence="2" id="KW-1185">Reference proteome</keyword>
<evidence type="ECO:0000313" key="1">
    <source>
        <dbReference type="EMBL" id="KNF07587.1"/>
    </source>
</evidence>
<reference evidence="2" key="1">
    <citation type="submission" date="2015-07" db="EMBL/GenBank/DDBJ databases">
        <title>Draft genome sequence of the purine-degrading Gottschalkia purinilyticum DSM 1384 (formerly Clostridium purinilyticum).</title>
        <authorList>
            <person name="Poehlein A."/>
            <person name="Schiel-Bengelsdorf B."/>
            <person name="Bengelsdorf F.R."/>
            <person name="Daniel R."/>
            <person name="Duerre P."/>
        </authorList>
    </citation>
    <scope>NUCLEOTIDE SEQUENCE [LARGE SCALE GENOMIC DNA]</scope>
    <source>
        <strain evidence="2">DSM 1384</strain>
    </source>
</reference>
<dbReference type="Proteomes" id="UP000037267">
    <property type="component" value="Unassembled WGS sequence"/>
</dbReference>
<accession>A0A0L0W821</accession>
<evidence type="ECO:0000313" key="2">
    <source>
        <dbReference type="Proteomes" id="UP000037267"/>
    </source>
</evidence>
<organism evidence="1 2">
    <name type="scientific">Gottschalkia purinilytica</name>
    <name type="common">Clostridium purinilyticum</name>
    <dbReference type="NCBI Taxonomy" id="1503"/>
    <lineage>
        <taxon>Bacteria</taxon>
        <taxon>Bacillati</taxon>
        <taxon>Bacillota</taxon>
        <taxon>Tissierellia</taxon>
        <taxon>Tissierellales</taxon>
        <taxon>Gottschalkiaceae</taxon>
        <taxon>Gottschalkia</taxon>
    </lineage>
</organism>
<comment type="caution">
    <text evidence="1">The sequence shown here is derived from an EMBL/GenBank/DDBJ whole genome shotgun (WGS) entry which is preliminary data.</text>
</comment>
<protein>
    <submittedName>
        <fullName evidence="1">Uncharacterized protein</fullName>
    </submittedName>
</protein>
<dbReference type="AlphaFoldDB" id="A0A0L0W821"/>
<proteinExistence type="predicted"/>
<gene>
    <name evidence="1" type="ORF">CLPU_14c00050</name>
</gene>